<comment type="caution">
    <text evidence="2">The sequence shown here is derived from an EMBL/GenBank/DDBJ whole genome shotgun (WGS) entry which is preliminary data.</text>
</comment>
<reference evidence="2 3" key="1">
    <citation type="submission" date="2020-08" db="EMBL/GenBank/DDBJ databases">
        <title>Genomic Encyclopedia of Type Strains, Phase III (KMG-III): the genomes of soil and plant-associated and newly described type strains.</title>
        <authorList>
            <person name="Whitman W."/>
        </authorList>
    </citation>
    <scope>NUCLEOTIDE SEQUENCE [LARGE SCALE GENOMIC DNA]</scope>
    <source>
        <strain evidence="2 3">CECT 8897</strain>
    </source>
</reference>
<keyword evidence="3" id="KW-1185">Reference proteome</keyword>
<feature type="transmembrane region" description="Helical" evidence="1">
    <location>
        <begin position="116"/>
        <end position="140"/>
    </location>
</feature>
<keyword evidence="1" id="KW-1133">Transmembrane helix</keyword>
<keyword evidence="1" id="KW-0812">Transmembrane</keyword>
<feature type="transmembrane region" description="Helical" evidence="1">
    <location>
        <begin position="279"/>
        <end position="303"/>
    </location>
</feature>
<evidence type="ECO:0000256" key="1">
    <source>
        <dbReference type="SAM" id="Phobius"/>
    </source>
</evidence>
<dbReference type="EMBL" id="JACHXD010000023">
    <property type="protein sequence ID" value="MBB3122075.1"/>
    <property type="molecule type" value="Genomic_DNA"/>
</dbReference>
<dbReference type="RefSeq" id="WP_183443744.1">
    <property type="nucleotide sequence ID" value="NZ_JACHXD010000023.1"/>
</dbReference>
<feature type="transmembrane region" description="Helical" evidence="1">
    <location>
        <begin position="236"/>
        <end position="259"/>
    </location>
</feature>
<protein>
    <recommendedName>
        <fullName evidence="4">DUF2868 domain-containing protein</fullName>
    </recommendedName>
</protein>
<name>A0A7W5FWJ3_9BURK</name>
<feature type="transmembrane region" description="Helical" evidence="1">
    <location>
        <begin position="191"/>
        <end position="215"/>
    </location>
</feature>
<organism evidence="2 3">
    <name type="scientific">Pseudoduganella violacea</name>
    <dbReference type="NCBI Taxonomy" id="1715466"/>
    <lineage>
        <taxon>Bacteria</taxon>
        <taxon>Pseudomonadati</taxon>
        <taxon>Pseudomonadota</taxon>
        <taxon>Betaproteobacteria</taxon>
        <taxon>Burkholderiales</taxon>
        <taxon>Oxalobacteraceae</taxon>
        <taxon>Telluria group</taxon>
        <taxon>Pseudoduganella</taxon>
    </lineage>
</organism>
<dbReference type="InterPro" id="IPR021296">
    <property type="entry name" value="DUF2868"/>
</dbReference>
<evidence type="ECO:0000313" key="3">
    <source>
        <dbReference type="Proteomes" id="UP000541535"/>
    </source>
</evidence>
<dbReference type="Proteomes" id="UP000541535">
    <property type="component" value="Unassembled WGS sequence"/>
</dbReference>
<gene>
    <name evidence="2" type="ORF">FHS03_005171</name>
</gene>
<evidence type="ECO:0008006" key="4">
    <source>
        <dbReference type="Google" id="ProtNLM"/>
    </source>
</evidence>
<keyword evidence="1" id="KW-0472">Membrane</keyword>
<dbReference type="Pfam" id="PF11067">
    <property type="entry name" value="DUF2868"/>
    <property type="match status" value="1"/>
</dbReference>
<proteinExistence type="predicted"/>
<feature type="transmembrane region" description="Helical" evidence="1">
    <location>
        <begin position="86"/>
        <end position="104"/>
    </location>
</feature>
<sequence>MNERHARDVVLVRAIETADQQREILSEDDRSYASRAARELAQWQAAENKSAATQEHFLQQRAEQIIKKLGQRTPAFAAFVRRRPGLHTLAYTLPLLALLLGAGLDRITDPHHADLLSAPLLFIIFWNLAVYLGMLVWLCWPKRGVNRWRAAWIQRLGVGRNALSRKLPHAMSSALFAFMGEWSQLSARLNGARLACVIHLSAAAFALGAALSLYARGLLVQYAAGWESTFLSAEQVHGLLSILFAPAILVFHLPGFTLADVQSLHFPQTQTAAGAALWVHLYAATLLLLAVAPRLVLAMLAGLRARWLARRFPLDLDQPYFRKLGEATGQPAGVLRVLPFSFTVDEARSKGLQAVAASLLGEKARVQLAPAIAYGDELRDAFKSVDWGNKEVSLTAALFNLAATPERESHGAFLSQMIAAAAPRGVAVLVDESGFVARNADAARLSERVELWRQFCLYHGVEATMVNLLQPELRALEQGAGLPLSGGL</sequence>
<accession>A0A7W5FWJ3</accession>
<evidence type="ECO:0000313" key="2">
    <source>
        <dbReference type="EMBL" id="MBB3122075.1"/>
    </source>
</evidence>
<dbReference type="AlphaFoldDB" id="A0A7W5FWJ3"/>